<dbReference type="Proteomes" id="UP000236248">
    <property type="component" value="Chromosome NCAV"/>
</dbReference>
<proteinExistence type="inferred from homology"/>
<dbReference type="InterPro" id="IPR050582">
    <property type="entry name" value="HAD-like_SerB"/>
</dbReference>
<reference evidence="12" key="1">
    <citation type="submission" date="2018-01" db="EMBL/GenBank/DDBJ databases">
        <authorList>
            <person name="Kerou L M."/>
        </authorList>
    </citation>
    <scope>NUCLEOTIDE SEQUENCE [LARGE SCALE GENOMIC DNA]</scope>
    <source>
        <strain evidence="12">SCU2</strain>
    </source>
</reference>
<dbReference type="InterPro" id="IPR004469">
    <property type="entry name" value="PSP"/>
</dbReference>
<dbReference type="Gene3D" id="3.40.50.1000">
    <property type="entry name" value="HAD superfamily/HAD-like"/>
    <property type="match status" value="1"/>
</dbReference>
<dbReference type="AlphaFoldDB" id="A0A2K5AQN5"/>
<dbReference type="UniPathway" id="UPA00135">
    <property type="reaction ID" value="UER00198"/>
</dbReference>
<dbReference type="GO" id="GO:0006564">
    <property type="term" value="P:L-serine biosynthetic process"/>
    <property type="evidence" value="ECO:0007669"/>
    <property type="project" value="UniProtKB-KW"/>
</dbReference>
<dbReference type="PANTHER" id="PTHR43344">
    <property type="entry name" value="PHOSPHOSERINE PHOSPHATASE"/>
    <property type="match status" value="1"/>
</dbReference>
<evidence type="ECO:0000256" key="10">
    <source>
        <dbReference type="ARBA" id="ARBA00031693"/>
    </source>
</evidence>
<dbReference type="NCBIfam" id="TIGR01488">
    <property type="entry name" value="HAD-SF-IB"/>
    <property type="match status" value="1"/>
</dbReference>
<evidence type="ECO:0000256" key="2">
    <source>
        <dbReference type="ARBA" id="ARBA00005135"/>
    </source>
</evidence>
<dbReference type="InterPro" id="IPR023214">
    <property type="entry name" value="HAD_sf"/>
</dbReference>
<keyword evidence="8" id="KW-0460">Magnesium</keyword>
<dbReference type="GO" id="GO:0000287">
    <property type="term" value="F:magnesium ion binding"/>
    <property type="evidence" value="ECO:0007669"/>
    <property type="project" value="TreeGrafter"/>
</dbReference>
<organism evidence="11 12">
    <name type="scientific">Candidatus Nitrosocaldus cavascurensis</name>
    <dbReference type="NCBI Taxonomy" id="2058097"/>
    <lineage>
        <taxon>Archaea</taxon>
        <taxon>Nitrososphaerota</taxon>
        <taxon>Nitrososphaeria</taxon>
        <taxon>Candidatus Nitrosocaldales</taxon>
        <taxon>Candidatus Nitrosocaldaceae</taxon>
        <taxon>Candidatus Nitrosocaldus</taxon>
    </lineage>
</organism>
<comment type="similarity">
    <text evidence="3">Belongs to the HAD-like hydrolase superfamily. SerB family.</text>
</comment>
<evidence type="ECO:0000256" key="1">
    <source>
        <dbReference type="ARBA" id="ARBA00001946"/>
    </source>
</evidence>
<keyword evidence="12" id="KW-1185">Reference proteome</keyword>
<comment type="pathway">
    <text evidence="2">Amino-acid biosynthesis; L-serine biosynthesis; L-serine from 3-phospho-D-glycerate: step 3/3.</text>
</comment>
<evidence type="ECO:0000256" key="8">
    <source>
        <dbReference type="ARBA" id="ARBA00022842"/>
    </source>
</evidence>
<sequence>MLVVFDVEGVLYDAEYLPMLARLVGKEREVMEITMKGIKGEIPWEEGLLRRIDAIRGIEYDKALDIARSMPIMKGAKEACSYLKRMGFKIVAVSGGFTIITDRLKDELKLDYVAANELIFRDGRLVGVDIQVDSRKANAIAKVIREWGVKKEHITTVVDGANDLTLFDIAGLRVAFNAQSIVKERADVVIDEKDLTLLIGVIERHYSALIKR</sequence>
<dbReference type="NCBIfam" id="TIGR00338">
    <property type="entry name" value="serB"/>
    <property type="match status" value="1"/>
</dbReference>
<dbReference type="GO" id="GO:0036424">
    <property type="term" value="F:L-phosphoserine phosphatase activity"/>
    <property type="evidence" value="ECO:0007669"/>
    <property type="project" value="InterPro"/>
</dbReference>
<evidence type="ECO:0000256" key="9">
    <source>
        <dbReference type="ARBA" id="ARBA00023299"/>
    </source>
</evidence>
<evidence type="ECO:0000313" key="11">
    <source>
        <dbReference type="EMBL" id="SPC33961.1"/>
    </source>
</evidence>
<keyword evidence="7 11" id="KW-0378">Hydrolase</keyword>
<protein>
    <recommendedName>
        <fullName evidence="4">phosphoserine phosphatase</fullName>
        <ecNumber evidence="4">3.1.3.3</ecNumber>
    </recommendedName>
    <alternativeName>
        <fullName evidence="10">O-phosphoserine phosphohydrolase</fullName>
    </alternativeName>
</protein>
<dbReference type="InterPro" id="IPR036412">
    <property type="entry name" value="HAD-like_sf"/>
</dbReference>
<dbReference type="Pfam" id="PF00702">
    <property type="entry name" value="Hydrolase"/>
    <property type="match status" value="1"/>
</dbReference>
<dbReference type="KEGG" id="ncv:NCAV_0780"/>
<dbReference type="GO" id="GO:0005737">
    <property type="term" value="C:cytoplasm"/>
    <property type="evidence" value="ECO:0007669"/>
    <property type="project" value="TreeGrafter"/>
</dbReference>
<dbReference type="EC" id="3.1.3.3" evidence="4"/>
<gene>
    <name evidence="11" type="primary">PSPH</name>
    <name evidence="11" type="ORF">NCAV_0780</name>
</gene>
<keyword evidence="6" id="KW-0479">Metal-binding</keyword>
<evidence type="ECO:0000313" key="12">
    <source>
        <dbReference type="Proteomes" id="UP000236248"/>
    </source>
</evidence>
<keyword evidence="5" id="KW-0028">Amino-acid biosynthesis</keyword>
<evidence type="ECO:0000256" key="7">
    <source>
        <dbReference type="ARBA" id="ARBA00022801"/>
    </source>
</evidence>
<dbReference type="PANTHER" id="PTHR43344:SF2">
    <property type="entry name" value="PHOSPHOSERINE PHOSPHATASE"/>
    <property type="match status" value="1"/>
</dbReference>
<name>A0A2K5AQN5_9ARCH</name>
<evidence type="ECO:0000256" key="6">
    <source>
        <dbReference type="ARBA" id="ARBA00022723"/>
    </source>
</evidence>
<dbReference type="SUPFAM" id="SSF56784">
    <property type="entry name" value="HAD-like"/>
    <property type="match status" value="1"/>
</dbReference>
<dbReference type="EMBL" id="LT981265">
    <property type="protein sequence ID" value="SPC33961.1"/>
    <property type="molecule type" value="Genomic_DNA"/>
</dbReference>
<comment type="cofactor">
    <cofactor evidence="1">
        <name>Mg(2+)</name>
        <dbReference type="ChEBI" id="CHEBI:18420"/>
    </cofactor>
</comment>
<evidence type="ECO:0000256" key="3">
    <source>
        <dbReference type="ARBA" id="ARBA00009184"/>
    </source>
</evidence>
<evidence type="ECO:0000256" key="5">
    <source>
        <dbReference type="ARBA" id="ARBA00022605"/>
    </source>
</evidence>
<dbReference type="RefSeq" id="WP_103287936.1">
    <property type="nucleotide sequence ID" value="NZ_LT981265.1"/>
</dbReference>
<accession>A0A2K5AQN5</accession>
<keyword evidence="9" id="KW-0718">Serine biosynthesis</keyword>
<evidence type="ECO:0000256" key="4">
    <source>
        <dbReference type="ARBA" id="ARBA00012640"/>
    </source>
</evidence>
<dbReference type="GeneID" id="41594842"/>